<feature type="transmembrane region" description="Helical" evidence="7">
    <location>
        <begin position="206"/>
        <end position="224"/>
    </location>
</feature>
<gene>
    <name evidence="7" type="primary">lgt</name>
    <name evidence="8" type="ORF">EV671_100317</name>
</gene>
<evidence type="ECO:0000256" key="5">
    <source>
        <dbReference type="ARBA" id="ARBA00022989"/>
    </source>
</evidence>
<evidence type="ECO:0000256" key="3">
    <source>
        <dbReference type="ARBA" id="ARBA00022679"/>
    </source>
</evidence>
<comment type="function">
    <text evidence="7">Catalyzes the transfer of the diacylglyceryl group from phosphatidylglycerol to the sulfhydryl group of the N-terminal cysteine of a prolipoprotein, the first step in the formation of mature lipoproteins.</text>
</comment>
<feature type="binding site" evidence="7">
    <location>
        <position position="142"/>
    </location>
    <ligand>
        <name>a 1,2-diacyl-sn-glycero-3-phospho-(1'-sn-glycerol)</name>
        <dbReference type="ChEBI" id="CHEBI:64716"/>
    </ligand>
</feature>
<feature type="transmembrane region" description="Helical" evidence="7">
    <location>
        <begin position="92"/>
        <end position="115"/>
    </location>
</feature>
<evidence type="ECO:0000256" key="1">
    <source>
        <dbReference type="ARBA" id="ARBA00007150"/>
    </source>
</evidence>
<dbReference type="PANTHER" id="PTHR30589:SF0">
    <property type="entry name" value="PHOSPHATIDYLGLYCEROL--PROLIPOPROTEIN DIACYLGLYCERYL TRANSFERASE"/>
    <property type="match status" value="1"/>
</dbReference>
<comment type="caution">
    <text evidence="8">The sequence shown here is derived from an EMBL/GenBank/DDBJ whole genome shotgun (WGS) entry which is preliminary data.</text>
</comment>
<evidence type="ECO:0000256" key="4">
    <source>
        <dbReference type="ARBA" id="ARBA00022692"/>
    </source>
</evidence>
<feature type="transmembrane region" description="Helical" evidence="7">
    <location>
        <begin position="245"/>
        <end position="264"/>
    </location>
</feature>
<feature type="transmembrane region" description="Helical" evidence="7">
    <location>
        <begin position="20"/>
        <end position="38"/>
    </location>
</feature>
<dbReference type="RefSeq" id="WP_132569876.1">
    <property type="nucleotide sequence ID" value="NZ_CBCSGL010000041.1"/>
</dbReference>
<dbReference type="GO" id="GO:0005886">
    <property type="term" value="C:plasma membrane"/>
    <property type="evidence" value="ECO:0007669"/>
    <property type="project" value="UniProtKB-SubCell"/>
</dbReference>
<feature type="transmembrane region" description="Helical" evidence="7">
    <location>
        <begin position="59"/>
        <end position="80"/>
    </location>
</feature>
<comment type="catalytic activity">
    <reaction evidence="7">
        <text>L-cysteinyl-[prolipoprotein] + a 1,2-diacyl-sn-glycero-3-phospho-(1'-sn-glycerol) = an S-1,2-diacyl-sn-glyceryl-L-cysteinyl-[prolipoprotein] + sn-glycerol 1-phosphate + H(+)</text>
        <dbReference type="Rhea" id="RHEA:56712"/>
        <dbReference type="Rhea" id="RHEA-COMP:14679"/>
        <dbReference type="Rhea" id="RHEA-COMP:14680"/>
        <dbReference type="ChEBI" id="CHEBI:15378"/>
        <dbReference type="ChEBI" id="CHEBI:29950"/>
        <dbReference type="ChEBI" id="CHEBI:57685"/>
        <dbReference type="ChEBI" id="CHEBI:64716"/>
        <dbReference type="ChEBI" id="CHEBI:140658"/>
        <dbReference type="EC" id="2.5.1.145"/>
    </reaction>
</comment>
<feature type="transmembrane region" description="Helical" evidence="7">
    <location>
        <begin position="182"/>
        <end position="200"/>
    </location>
</feature>
<evidence type="ECO:0000256" key="7">
    <source>
        <dbReference type="HAMAP-Rule" id="MF_01147"/>
    </source>
</evidence>
<dbReference type="EC" id="2.5.1.145" evidence="7"/>
<dbReference type="GO" id="GO:0008961">
    <property type="term" value="F:phosphatidylglycerol-prolipoprotein diacylglyceryl transferase activity"/>
    <property type="evidence" value="ECO:0007669"/>
    <property type="project" value="UniProtKB-UniRule"/>
</dbReference>
<dbReference type="AlphaFoldDB" id="A0A4R3VH36"/>
<evidence type="ECO:0000313" key="9">
    <source>
        <dbReference type="Proteomes" id="UP000295110"/>
    </source>
</evidence>
<dbReference type="UniPathway" id="UPA00664"/>
<dbReference type="GO" id="GO:0042158">
    <property type="term" value="P:lipoprotein biosynthetic process"/>
    <property type="evidence" value="ECO:0007669"/>
    <property type="project" value="UniProtKB-UniRule"/>
</dbReference>
<dbReference type="InterPro" id="IPR001640">
    <property type="entry name" value="Lgt"/>
</dbReference>
<dbReference type="PANTHER" id="PTHR30589">
    <property type="entry name" value="PROLIPOPROTEIN DIACYLGLYCERYL TRANSFERASE"/>
    <property type="match status" value="1"/>
</dbReference>
<keyword evidence="8" id="KW-0449">Lipoprotein</keyword>
<dbReference type="NCBIfam" id="TIGR00544">
    <property type="entry name" value="lgt"/>
    <property type="match status" value="1"/>
</dbReference>
<keyword evidence="2 7" id="KW-1003">Cell membrane</keyword>
<sequence>MLVHPQFDPIAIHIGSGGIHWYGITYLIAFGLFLWLAGRRARMPQHAAVGWTKQDVDDVLFYGVLGVVLGGRLGYCLFYKPDYYIDHLLEVFAVWKGGMSFHGGLLGVLLGLFLFGRRRSRGFFEVSDLIAPCVPTGIVSVRLGNFINGELWGRQAPADLPWAMIFPQANDPAGFARHPSQLYQAAGEGLLLFIVLWFYARKPRATGQISGVFLIGYGVLRFAAEYFREPDAFLMEFAARTGLSMGQWLCVPMIVGGIALFAWATRRNERPAG</sequence>
<proteinExistence type="inferred from homology"/>
<dbReference type="OrthoDB" id="871140at2"/>
<keyword evidence="9" id="KW-1185">Reference proteome</keyword>
<dbReference type="Proteomes" id="UP000295110">
    <property type="component" value="Unassembled WGS sequence"/>
</dbReference>
<keyword evidence="6 7" id="KW-0472">Membrane</keyword>
<comment type="pathway">
    <text evidence="7">Protein modification; lipoprotein biosynthesis (diacylglyceryl transfer).</text>
</comment>
<keyword evidence="4 7" id="KW-0812">Transmembrane</keyword>
<evidence type="ECO:0000256" key="6">
    <source>
        <dbReference type="ARBA" id="ARBA00023136"/>
    </source>
</evidence>
<dbReference type="HAMAP" id="MF_01147">
    <property type="entry name" value="Lgt"/>
    <property type="match status" value="1"/>
</dbReference>
<protein>
    <recommendedName>
        <fullName evidence="7">Phosphatidylglycerol--prolipoprotein diacylglyceryl transferase</fullName>
        <ecNumber evidence="7">2.5.1.145</ecNumber>
    </recommendedName>
</protein>
<comment type="similarity">
    <text evidence="1 7">Belongs to the Lgt family.</text>
</comment>
<organism evidence="8 9">
    <name type="scientific">Roseateles saccharophilus</name>
    <name type="common">Pseudomonas saccharophila</name>
    <dbReference type="NCBI Taxonomy" id="304"/>
    <lineage>
        <taxon>Bacteria</taxon>
        <taxon>Pseudomonadati</taxon>
        <taxon>Pseudomonadota</taxon>
        <taxon>Betaproteobacteria</taxon>
        <taxon>Burkholderiales</taxon>
        <taxon>Sphaerotilaceae</taxon>
        <taxon>Roseateles</taxon>
    </lineage>
</organism>
<evidence type="ECO:0000256" key="2">
    <source>
        <dbReference type="ARBA" id="ARBA00022475"/>
    </source>
</evidence>
<keyword evidence="3 7" id="KW-0808">Transferase</keyword>
<comment type="subcellular location">
    <subcellularLocation>
        <location evidence="7">Cell membrane</location>
        <topology evidence="7">Multi-pass membrane protein</topology>
    </subcellularLocation>
</comment>
<reference evidence="8 9" key="1">
    <citation type="submission" date="2019-03" db="EMBL/GenBank/DDBJ databases">
        <title>Genomic Encyclopedia of Type Strains, Phase IV (KMG-IV): sequencing the most valuable type-strain genomes for metagenomic binning, comparative biology and taxonomic classification.</title>
        <authorList>
            <person name="Goeker M."/>
        </authorList>
    </citation>
    <scope>NUCLEOTIDE SEQUENCE [LARGE SCALE GENOMIC DNA]</scope>
    <source>
        <strain evidence="8 9">DSM 654</strain>
    </source>
</reference>
<evidence type="ECO:0000313" key="8">
    <source>
        <dbReference type="EMBL" id="TCV03363.1"/>
    </source>
</evidence>
<keyword evidence="5 7" id="KW-1133">Transmembrane helix</keyword>
<name>A0A4R3VH36_ROSSA</name>
<accession>A0A4R3VH36</accession>
<dbReference type="Pfam" id="PF01790">
    <property type="entry name" value="LGT"/>
    <property type="match status" value="1"/>
</dbReference>
<dbReference type="EMBL" id="SMBU01000003">
    <property type="protein sequence ID" value="TCV03363.1"/>
    <property type="molecule type" value="Genomic_DNA"/>
</dbReference>